<dbReference type="AlphaFoldDB" id="A0A9X2L7X3"/>
<accession>A0A9X2L7X3</accession>
<dbReference type="PIRSF" id="PIRSF029172">
    <property type="entry name" value="UCP029172_ABC_sbc_YnjB"/>
    <property type="match status" value="1"/>
</dbReference>
<dbReference type="InterPro" id="IPR006059">
    <property type="entry name" value="SBP"/>
</dbReference>
<dbReference type="Pfam" id="PF13416">
    <property type="entry name" value="SBP_bac_8"/>
    <property type="match status" value="1"/>
</dbReference>
<dbReference type="EMBL" id="JANIBC010000002">
    <property type="protein sequence ID" value="MCQ8184731.1"/>
    <property type="molecule type" value="Genomic_DNA"/>
</dbReference>
<dbReference type="NCBIfam" id="NF008633">
    <property type="entry name" value="PRK11622.1"/>
    <property type="match status" value="1"/>
</dbReference>
<dbReference type="SUPFAM" id="SSF53850">
    <property type="entry name" value="Periplasmic binding protein-like II"/>
    <property type="match status" value="1"/>
</dbReference>
<dbReference type="PANTHER" id="PTHR42779:SF1">
    <property type="entry name" value="PROTEIN YNJB"/>
    <property type="match status" value="1"/>
</dbReference>
<reference evidence="1" key="1">
    <citation type="submission" date="2022-07" db="EMBL/GenBank/DDBJ databases">
        <title>Parvularcula maris sp. nov., an algicidal bacterium isolated from seawater.</title>
        <authorList>
            <person name="Li F."/>
        </authorList>
    </citation>
    <scope>NUCLEOTIDE SEQUENCE</scope>
    <source>
        <strain evidence="1">BGMRC 0090</strain>
    </source>
</reference>
<proteinExistence type="predicted"/>
<protein>
    <submittedName>
        <fullName evidence="1">ABC transporter substrate-binding protein</fullName>
    </submittedName>
</protein>
<dbReference type="InterPro" id="IPR027020">
    <property type="entry name" value="YnjB"/>
</dbReference>
<dbReference type="PANTHER" id="PTHR42779">
    <property type="entry name" value="PROTEIN YNJB"/>
    <property type="match status" value="1"/>
</dbReference>
<organism evidence="1 2">
    <name type="scientific">Parvularcula maris</name>
    <dbReference type="NCBI Taxonomy" id="2965077"/>
    <lineage>
        <taxon>Bacteria</taxon>
        <taxon>Pseudomonadati</taxon>
        <taxon>Pseudomonadota</taxon>
        <taxon>Alphaproteobacteria</taxon>
        <taxon>Parvularculales</taxon>
        <taxon>Parvularculaceae</taxon>
        <taxon>Parvularcula</taxon>
    </lineage>
</organism>
<evidence type="ECO:0000313" key="2">
    <source>
        <dbReference type="Proteomes" id="UP001142610"/>
    </source>
</evidence>
<name>A0A9X2L7X3_9PROT</name>
<gene>
    <name evidence="1" type="ORF">NOG11_04955</name>
</gene>
<dbReference type="Gene3D" id="3.40.190.10">
    <property type="entry name" value="Periplasmic binding protein-like II"/>
    <property type="match status" value="2"/>
</dbReference>
<comment type="caution">
    <text evidence="1">The sequence shown here is derived from an EMBL/GenBank/DDBJ whole genome shotgun (WGS) entry which is preliminary data.</text>
</comment>
<sequence>MVLQSCGGAQKPAAPLSVEASWDEVLERAEGQTVYLNAWGGDPRINAYLRWAGEELSERQGVTLRHVKLNDTAEAVSRILSEEAAGRTEGGTVDLLWINGENFAALKEAGLLYGPFAERLPSAEAIDFEGDATLRTDFAVPTEGYEAPWGRSYLTFAADRAVAAKPPASPDELLSWAEENEGRFTYPAPPDFTGTTFLKQIVLSDDELKPLLNEQPTEESFGVVWEKLSSYLDELHPHLWRGGRDFPSSAPAQRQLLADGEVFVTMAFNPTDAASAVARGQLPETVEAYTFESGTLGNAHFLAIPSNAAHKAGALAVVNFLLSEEAQARKADPEVWGDSPVLALTGAEAPPVPAIMLAEPHPQWTERLEAAWQERYRR</sequence>
<evidence type="ECO:0000313" key="1">
    <source>
        <dbReference type="EMBL" id="MCQ8184731.1"/>
    </source>
</evidence>
<dbReference type="Proteomes" id="UP001142610">
    <property type="component" value="Unassembled WGS sequence"/>
</dbReference>
<keyword evidence="2" id="KW-1185">Reference proteome</keyword>